<dbReference type="InterPro" id="IPR022572">
    <property type="entry name" value="DNA_rep/recomb_RecO_N"/>
</dbReference>
<keyword evidence="4 8" id="KW-0227">DNA damage</keyword>
<comment type="similarity">
    <text evidence="2 8">Belongs to the RecO family.</text>
</comment>
<evidence type="ECO:0000256" key="4">
    <source>
        <dbReference type="ARBA" id="ARBA00022763"/>
    </source>
</evidence>
<evidence type="ECO:0000256" key="6">
    <source>
        <dbReference type="ARBA" id="ARBA00023204"/>
    </source>
</evidence>
<dbReference type="HAMAP" id="MF_00201">
    <property type="entry name" value="RecO"/>
    <property type="match status" value="1"/>
</dbReference>
<keyword evidence="6 8" id="KW-0234">DNA repair</keyword>
<evidence type="ECO:0000256" key="2">
    <source>
        <dbReference type="ARBA" id="ARBA00007452"/>
    </source>
</evidence>
<keyword evidence="12" id="KW-1185">Reference proteome</keyword>
<dbReference type="InterPro" id="IPR012340">
    <property type="entry name" value="NA-bd_OB-fold"/>
</dbReference>
<reference evidence="11 12" key="1">
    <citation type="journal article" date="2019" name="Int. J. Syst. Evol. Microbiol.">
        <title>The Global Catalogue of Microorganisms (GCM) 10K type strain sequencing project: providing services to taxonomists for standard genome sequencing and annotation.</title>
        <authorList>
            <consortium name="The Broad Institute Genomics Platform"/>
            <consortium name="The Broad Institute Genome Sequencing Center for Infectious Disease"/>
            <person name="Wu L."/>
            <person name="Ma J."/>
        </authorList>
    </citation>
    <scope>NUCLEOTIDE SEQUENCE [LARGE SCALE GENOMIC DNA]</scope>
    <source>
        <strain evidence="11 12">JCM 13023</strain>
    </source>
</reference>
<evidence type="ECO:0000256" key="1">
    <source>
        <dbReference type="ARBA" id="ARBA00003065"/>
    </source>
</evidence>
<dbReference type="Gene3D" id="2.40.50.140">
    <property type="entry name" value="Nucleic acid-binding proteins"/>
    <property type="match status" value="1"/>
</dbReference>
<evidence type="ECO:0000313" key="12">
    <source>
        <dbReference type="Proteomes" id="UP001500653"/>
    </source>
</evidence>
<evidence type="ECO:0000259" key="10">
    <source>
        <dbReference type="Pfam" id="PF11967"/>
    </source>
</evidence>
<dbReference type="EMBL" id="BAAALN010000001">
    <property type="protein sequence ID" value="GAA1223858.1"/>
    <property type="molecule type" value="Genomic_DNA"/>
</dbReference>
<evidence type="ECO:0000256" key="3">
    <source>
        <dbReference type="ARBA" id="ARBA00021310"/>
    </source>
</evidence>
<keyword evidence="5 8" id="KW-0233">DNA recombination</keyword>
<accession>A0ABN1VXM6</accession>
<feature type="compositionally biased region" description="Low complexity" evidence="9">
    <location>
        <begin position="292"/>
        <end position="307"/>
    </location>
</feature>
<dbReference type="InterPro" id="IPR037278">
    <property type="entry name" value="ARFGAP/RecO"/>
</dbReference>
<dbReference type="NCBIfam" id="TIGR00613">
    <property type="entry name" value="reco"/>
    <property type="match status" value="1"/>
</dbReference>
<dbReference type="Pfam" id="PF02565">
    <property type="entry name" value="RecO_C"/>
    <property type="match status" value="1"/>
</dbReference>
<dbReference type="Gene3D" id="1.20.1440.120">
    <property type="entry name" value="Recombination protein O, C-terminal domain"/>
    <property type="match status" value="1"/>
</dbReference>
<feature type="compositionally biased region" description="Low complexity" evidence="9">
    <location>
        <begin position="267"/>
        <end position="276"/>
    </location>
</feature>
<dbReference type="Pfam" id="PF11967">
    <property type="entry name" value="RecO_N"/>
    <property type="match status" value="1"/>
</dbReference>
<feature type="domain" description="DNA replication/recombination mediator RecO N-terminal" evidence="10">
    <location>
        <begin position="2"/>
        <end position="77"/>
    </location>
</feature>
<sequence>MYRDTGVVLRVHKLGEADRIITLLTRRNGKVRAVAKGVRRTTSRFGARLEPFGHVDVQFYTGRTLDVVTQVQTVDAFALPIVGDYQAYTAAAAIVETADRLAAEEEQPALKLYLLVVGALRALAGGQRDSSLVLDAFLLRAMAFAGWEPALTECARCGERGRHAAFHVQAGGLLCPRCRVPGAVHPAPDVLVVMAALLHGDWPLAEDSTPGVRRDVSGLVAAHLQWHLERRLRSLPFVERRAREAPLTAALGSDPHPGGDGLGDPGTGAADPAAVDPARDDPARDDPERPGPARQDTAVTPTAATGDPDADDREAGGESRAASHGETPETPGTVATTWTDTAGTAEPGEAEVTGAAEGSRNGTRTGGAGS</sequence>
<comment type="function">
    <text evidence="1 8">Involved in DNA repair and RecF pathway recombination.</text>
</comment>
<dbReference type="InterPro" id="IPR003717">
    <property type="entry name" value="RecO"/>
</dbReference>
<proteinExistence type="inferred from homology"/>
<feature type="compositionally biased region" description="Basic and acidic residues" evidence="9">
    <location>
        <begin position="277"/>
        <end position="291"/>
    </location>
</feature>
<protein>
    <recommendedName>
        <fullName evidence="3 8">DNA repair protein RecO</fullName>
    </recommendedName>
    <alternativeName>
        <fullName evidence="7 8">Recombination protein O</fullName>
    </alternativeName>
</protein>
<dbReference type="PANTHER" id="PTHR33991">
    <property type="entry name" value="DNA REPAIR PROTEIN RECO"/>
    <property type="match status" value="1"/>
</dbReference>
<evidence type="ECO:0000313" key="11">
    <source>
        <dbReference type="EMBL" id="GAA1223858.1"/>
    </source>
</evidence>
<dbReference type="SUPFAM" id="SSF57863">
    <property type="entry name" value="ArfGap/RecO-like zinc finger"/>
    <property type="match status" value="1"/>
</dbReference>
<dbReference type="PANTHER" id="PTHR33991:SF1">
    <property type="entry name" value="DNA REPAIR PROTEIN RECO"/>
    <property type="match status" value="1"/>
</dbReference>
<organism evidence="11 12">
    <name type="scientific">Prauserella halophila</name>
    <dbReference type="NCBI Taxonomy" id="185641"/>
    <lineage>
        <taxon>Bacteria</taxon>
        <taxon>Bacillati</taxon>
        <taxon>Actinomycetota</taxon>
        <taxon>Actinomycetes</taxon>
        <taxon>Pseudonocardiales</taxon>
        <taxon>Pseudonocardiaceae</taxon>
        <taxon>Prauserella</taxon>
    </lineage>
</organism>
<evidence type="ECO:0000256" key="8">
    <source>
        <dbReference type="HAMAP-Rule" id="MF_00201"/>
    </source>
</evidence>
<evidence type="ECO:0000256" key="7">
    <source>
        <dbReference type="ARBA" id="ARBA00033409"/>
    </source>
</evidence>
<name>A0ABN1VXM6_9PSEU</name>
<feature type="region of interest" description="Disordered" evidence="9">
    <location>
        <begin position="247"/>
        <end position="370"/>
    </location>
</feature>
<dbReference type="Proteomes" id="UP001500653">
    <property type="component" value="Unassembled WGS sequence"/>
</dbReference>
<comment type="caution">
    <text evidence="11">The sequence shown here is derived from an EMBL/GenBank/DDBJ whole genome shotgun (WGS) entry which is preliminary data.</text>
</comment>
<evidence type="ECO:0000256" key="9">
    <source>
        <dbReference type="SAM" id="MobiDB-lite"/>
    </source>
</evidence>
<feature type="compositionally biased region" description="Low complexity" evidence="9">
    <location>
        <begin position="330"/>
        <end position="345"/>
    </location>
</feature>
<dbReference type="SUPFAM" id="SSF50249">
    <property type="entry name" value="Nucleic acid-binding proteins"/>
    <property type="match status" value="1"/>
</dbReference>
<dbReference type="InterPro" id="IPR042242">
    <property type="entry name" value="RecO_C"/>
</dbReference>
<gene>
    <name evidence="8" type="primary">recO</name>
    <name evidence="11" type="ORF">GCM10009676_01580</name>
</gene>
<evidence type="ECO:0000256" key="5">
    <source>
        <dbReference type="ARBA" id="ARBA00023172"/>
    </source>
</evidence>
<feature type="compositionally biased region" description="Basic and acidic residues" evidence="9">
    <location>
        <begin position="313"/>
        <end position="327"/>
    </location>
</feature>